<gene>
    <name evidence="2" type="ORF">NCTC11535_01439</name>
</gene>
<organism evidence="2 3">
    <name type="scientific">Actinomyces bovis</name>
    <dbReference type="NCBI Taxonomy" id="1658"/>
    <lineage>
        <taxon>Bacteria</taxon>
        <taxon>Bacillati</taxon>
        <taxon>Actinomycetota</taxon>
        <taxon>Actinomycetes</taxon>
        <taxon>Actinomycetales</taxon>
        <taxon>Actinomycetaceae</taxon>
        <taxon>Actinomyces</taxon>
    </lineage>
</organism>
<evidence type="ECO:0000256" key="1">
    <source>
        <dbReference type="SAM" id="Phobius"/>
    </source>
</evidence>
<protein>
    <recommendedName>
        <fullName evidence="4">Oligosaccharide repeat unit polymerase</fullName>
    </recommendedName>
</protein>
<evidence type="ECO:0000313" key="2">
    <source>
        <dbReference type="EMBL" id="SPT53758.1"/>
    </source>
</evidence>
<feature type="transmembrane region" description="Helical" evidence="1">
    <location>
        <begin position="219"/>
        <end position="236"/>
    </location>
</feature>
<keyword evidence="3" id="KW-1185">Reference proteome</keyword>
<dbReference type="EMBL" id="UAPQ01000008">
    <property type="protein sequence ID" value="SPT53758.1"/>
    <property type="molecule type" value="Genomic_DNA"/>
</dbReference>
<feature type="transmembrane region" description="Helical" evidence="1">
    <location>
        <begin position="55"/>
        <end position="76"/>
    </location>
</feature>
<feature type="transmembrane region" description="Helical" evidence="1">
    <location>
        <begin position="392"/>
        <end position="412"/>
    </location>
</feature>
<dbReference type="Proteomes" id="UP000250006">
    <property type="component" value="Unassembled WGS sequence"/>
</dbReference>
<keyword evidence="1" id="KW-0472">Membrane</keyword>
<feature type="transmembrane region" description="Helical" evidence="1">
    <location>
        <begin position="143"/>
        <end position="162"/>
    </location>
</feature>
<comment type="caution">
    <text evidence="2">The sequence shown here is derived from an EMBL/GenBank/DDBJ whole genome shotgun (WGS) entry which is preliminary data.</text>
</comment>
<sequence length="420" mass="46481">MILSVWICSVILACISRWIFGRWVNILTPYYMVWLGSLVLYSSRLILYDDLSVKTLTLVLLCEIATTIGVGLGYGIRRSGERAGWDGLSDHAVDVFDRYIAATAVVAAAAIVPNTIAVFGRYGLGAIVSDVAEVYSDRENGEIGLLGYFSPLIYLSLMLLGVRGRAWGIRRRHLLVIALGLCNAFTFGGRNNVMYAVLFLLVPYVIVGRALGCRSSVGAVRAIVVSFPFVVAFFAINGQRARATVVPEGISLLMQRLVEVEYSTYRTVLYFTEPIAYLNGFLMDPDYRFGSNTFHFIYKQLSKVDASFNVEPSLPFRFVPMPCNVGTYITEVVMDFGGFAPIALGLFGVVLGCSYRRFEERPSNIIAAVVSTVFLVCLYLSFFMWHMRSTNLWVVMLGGIVLGVAMKGPLMVTEYRNVGG</sequence>
<proteinExistence type="predicted"/>
<keyword evidence="1" id="KW-0812">Transmembrane</keyword>
<accession>A0ABY1VRU5</accession>
<keyword evidence="1" id="KW-1133">Transmembrane helix</keyword>
<feature type="transmembrane region" description="Helical" evidence="1">
    <location>
        <begin position="31"/>
        <end position="48"/>
    </location>
</feature>
<dbReference type="NCBIfam" id="TIGR04370">
    <property type="entry name" value="glyco_rpt_poly"/>
    <property type="match status" value="1"/>
</dbReference>
<evidence type="ECO:0000313" key="3">
    <source>
        <dbReference type="Proteomes" id="UP000250006"/>
    </source>
</evidence>
<feature type="transmembrane region" description="Helical" evidence="1">
    <location>
        <begin position="365"/>
        <end position="386"/>
    </location>
</feature>
<name>A0ABY1VRU5_9ACTO</name>
<evidence type="ECO:0008006" key="4">
    <source>
        <dbReference type="Google" id="ProtNLM"/>
    </source>
</evidence>
<feature type="transmembrane region" description="Helical" evidence="1">
    <location>
        <begin position="336"/>
        <end position="353"/>
    </location>
</feature>
<reference evidence="2 3" key="1">
    <citation type="submission" date="2018-06" db="EMBL/GenBank/DDBJ databases">
        <authorList>
            <consortium name="Pathogen Informatics"/>
            <person name="Doyle S."/>
        </authorList>
    </citation>
    <scope>NUCLEOTIDE SEQUENCE [LARGE SCALE GENOMIC DNA]</scope>
    <source>
        <strain evidence="2 3">NCTC11535</strain>
    </source>
</reference>
<feature type="transmembrane region" description="Helical" evidence="1">
    <location>
        <begin position="195"/>
        <end position="212"/>
    </location>
</feature>